<dbReference type="NCBIfam" id="NF040713">
    <property type="entry name" value="ZapE"/>
    <property type="match status" value="1"/>
</dbReference>
<dbReference type="GO" id="GO:0005524">
    <property type="term" value="F:ATP binding"/>
    <property type="evidence" value="ECO:0007669"/>
    <property type="project" value="UniProtKB-KW"/>
</dbReference>
<dbReference type="AlphaFoldDB" id="A0A839ZXJ9"/>
<organism evidence="3 4">
    <name type="scientific">Phenylobacterium haematophilum</name>
    <dbReference type="NCBI Taxonomy" id="98513"/>
    <lineage>
        <taxon>Bacteria</taxon>
        <taxon>Pseudomonadati</taxon>
        <taxon>Pseudomonadota</taxon>
        <taxon>Alphaproteobacteria</taxon>
        <taxon>Caulobacterales</taxon>
        <taxon>Caulobacteraceae</taxon>
        <taxon>Phenylobacterium</taxon>
    </lineage>
</organism>
<dbReference type="Proteomes" id="UP000530564">
    <property type="component" value="Unassembled WGS sequence"/>
</dbReference>
<accession>A0A839ZXJ9</accession>
<proteinExistence type="predicted"/>
<dbReference type="Gene3D" id="3.40.50.300">
    <property type="entry name" value="P-loop containing nucleotide triphosphate hydrolases"/>
    <property type="match status" value="1"/>
</dbReference>
<dbReference type="CDD" id="cd00267">
    <property type="entry name" value="ABC_ATPase"/>
    <property type="match status" value="1"/>
</dbReference>
<keyword evidence="4" id="KW-1185">Reference proteome</keyword>
<dbReference type="GO" id="GO:0016887">
    <property type="term" value="F:ATP hydrolysis activity"/>
    <property type="evidence" value="ECO:0007669"/>
    <property type="project" value="InterPro"/>
</dbReference>
<keyword evidence="3" id="KW-0131">Cell cycle</keyword>
<dbReference type="GO" id="GO:0051301">
    <property type="term" value="P:cell division"/>
    <property type="evidence" value="ECO:0007669"/>
    <property type="project" value="UniProtKB-KW"/>
</dbReference>
<evidence type="ECO:0000256" key="2">
    <source>
        <dbReference type="ARBA" id="ARBA00022840"/>
    </source>
</evidence>
<name>A0A839ZXJ9_9CAUL</name>
<dbReference type="RefSeq" id="WP_183771175.1">
    <property type="nucleotide sequence ID" value="NZ_JACIDK010000002.1"/>
</dbReference>
<comment type="caution">
    <text evidence="3">The sequence shown here is derived from an EMBL/GenBank/DDBJ whole genome shotgun (WGS) entry which is preliminary data.</text>
</comment>
<evidence type="ECO:0000313" key="3">
    <source>
        <dbReference type="EMBL" id="MBB3890784.1"/>
    </source>
</evidence>
<dbReference type="InterPro" id="IPR005654">
    <property type="entry name" value="ATPase_AFG1-like"/>
</dbReference>
<keyword evidence="2" id="KW-0067">ATP-binding</keyword>
<gene>
    <name evidence="3" type="ORF">GGQ61_001501</name>
</gene>
<protein>
    <submittedName>
        <fullName evidence="3">Cell division protein ZapE</fullName>
    </submittedName>
</protein>
<keyword evidence="1" id="KW-0547">Nucleotide-binding</keyword>
<dbReference type="SUPFAM" id="SSF52540">
    <property type="entry name" value="P-loop containing nucleoside triphosphate hydrolases"/>
    <property type="match status" value="1"/>
</dbReference>
<dbReference type="GO" id="GO:0005737">
    <property type="term" value="C:cytoplasm"/>
    <property type="evidence" value="ECO:0007669"/>
    <property type="project" value="TreeGrafter"/>
</dbReference>
<reference evidence="3 4" key="1">
    <citation type="submission" date="2020-08" db="EMBL/GenBank/DDBJ databases">
        <title>Genomic Encyclopedia of Type Strains, Phase IV (KMG-IV): sequencing the most valuable type-strain genomes for metagenomic binning, comparative biology and taxonomic classification.</title>
        <authorList>
            <person name="Goeker M."/>
        </authorList>
    </citation>
    <scope>NUCLEOTIDE SEQUENCE [LARGE SCALE GENOMIC DNA]</scope>
    <source>
        <strain evidence="3 4">DSM 21793</strain>
    </source>
</reference>
<dbReference type="PANTHER" id="PTHR12169:SF6">
    <property type="entry name" value="AFG1-LIKE ATPASE"/>
    <property type="match status" value="1"/>
</dbReference>
<evidence type="ECO:0000256" key="1">
    <source>
        <dbReference type="ARBA" id="ARBA00022741"/>
    </source>
</evidence>
<dbReference type="Pfam" id="PF03969">
    <property type="entry name" value="AFG1_ATPase"/>
    <property type="match status" value="1"/>
</dbReference>
<dbReference type="PANTHER" id="PTHR12169">
    <property type="entry name" value="ATPASE N2B"/>
    <property type="match status" value="1"/>
</dbReference>
<evidence type="ECO:0000313" key="4">
    <source>
        <dbReference type="Proteomes" id="UP000530564"/>
    </source>
</evidence>
<sequence>MPSHLQAAYDARLAQGEIRPDAAQAAALAALVRLEGDLARAEPSGFASFFKKPESQKGVYLIGPVGRGKSMLMDLFFAHAPVEKKRRIHFHVFMGEIHRLIDAWRKGDPAARKARFGQHKGDDPIPPVADVVAGQARLLCFDEFQVTDIADAMILGRLFEALFARGVTLVATSNRLPDQLYKDGINRQLFLPFIKLLKSKVEVVSVAGPHDYRLDRLRAAGTWFSPNDPDNARSFEALWKDMLGGEEEVGETLEVLGRKVHLPHAQGGMVRATFASLCSVALGPNDYIAIAERFHTLFLEDVPRLTPNRREEARRFVILIDALYEAHAKLIVLAQAEPTTLYPQGDGAFEFERTASRLQEMRSADWLAEDAG</sequence>
<dbReference type="EMBL" id="JACIDK010000002">
    <property type="protein sequence ID" value="MBB3890784.1"/>
    <property type="molecule type" value="Genomic_DNA"/>
</dbReference>
<dbReference type="InterPro" id="IPR027417">
    <property type="entry name" value="P-loop_NTPase"/>
</dbReference>
<keyword evidence="3" id="KW-0132">Cell division</keyword>